<proteinExistence type="inferred from homology"/>
<comment type="cofactor">
    <cofactor evidence="1">
        <name>FAD</name>
        <dbReference type="ChEBI" id="CHEBI:57692"/>
    </cofactor>
</comment>
<dbReference type="InterPro" id="IPR002938">
    <property type="entry name" value="FAD-bd"/>
</dbReference>
<dbReference type="PANTHER" id="PTHR43876">
    <property type="entry name" value="UBIQUINONE BIOSYNTHESIS MONOOXYGENASE COQ6, MITOCHONDRIAL"/>
    <property type="match status" value="1"/>
</dbReference>
<evidence type="ECO:0000256" key="1">
    <source>
        <dbReference type="ARBA" id="ARBA00001974"/>
    </source>
</evidence>
<keyword evidence="5" id="KW-0274">FAD</keyword>
<dbReference type="PANTHER" id="PTHR43876:SF7">
    <property type="entry name" value="UBIQUINONE BIOSYNTHESIS MONOOXYGENASE COQ6, MITOCHONDRIAL"/>
    <property type="match status" value="1"/>
</dbReference>
<sequence length="411" mass="43722">MSAKETEVLVIGAGPAGASLALALAKAGIETLVVDARDPKGTRPQDTRNYAVVTGSWRLLERIGIAPALEGQTQPLHGLEATDGGTHWFGQPHVLFDDEDLPDREDGETLGHMVEAPVLQAALDAAMAEQEGLTLLAPARFSSYEAGPRGVTVTLESDETIHARLLIGADGVNSPVREAAGIQTEGRDYQKSVFAANVTLSRPHDGIARQLFTPEGPFATLPLRGDRANLAWYMKRGAAEALAKMTPEAVEAELNHRFADFAGEMKIDGPMGSYPLILKIAEHMVDTRVALVGDAVRRINPLAGQGLNQGFRDIAALYDAIMDADRAGLDIGSEQTLSAYQASRRFGANTAALGMDVIDRLFSNDSMLTKPVRSLGMLAAERIAPVRKRLAGIASASSEGLPSLMQPLDAA</sequence>
<evidence type="ECO:0000256" key="6">
    <source>
        <dbReference type="ARBA" id="ARBA00023002"/>
    </source>
</evidence>
<comment type="similarity">
    <text evidence="3">Belongs to the UbiH/COQ6 family.</text>
</comment>
<dbReference type="AlphaFoldDB" id="A0A399RJF5"/>
<protein>
    <submittedName>
        <fullName evidence="9">FAD-dependent oxidoreductase</fullName>
    </submittedName>
</protein>
<reference evidence="9 10" key="1">
    <citation type="submission" date="2018-08" db="EMBL/GenBank/DDBJ databases">
        <title>Henriciella mobilis sp. nov., isolated from seawater.</title>
        <authorList>
            <person name="Cheng H."/>
            <person name="Wu Y.-H."/>
            <person name="Xu X.-W."/>
            <person name="Guo L.-L."/>
        </authorList>
    </citation>
    <scope>NUCLEOTIDE SEQUENCE [LARGE SCALE GENOMIC DNA]</scope>
    <source>
        <strain evidence="9 10">JN25</strain>
    </source>
</reference>
<dbReference type="EMBL" id="QWFX01000006">
    <property type="protein sequence ID" value="RIJ30484.1"/>
    <property type="molecule type" value="Genomic_DNA"/>
</dbReference>
<evidence type="ECO:0000256" key="2">
    <source>
        <dbReference type="ARBA" id="ARBA00004749"/>
    </source>
</evidence>
<evidence type="ECO:0000256" key="5">
    <source>
        <dbReference type="ARBA" id="ARBA00022827"/>
    </source>
</evidence>
<evidence type="ECO:0000256" key="3">
    <source>
        <dbReference type="ARBA" id="ARBA00005349"/>
    </source>
</evidence>
<evidence type="ECO:0000259" key="8">
    <source>
        <dbReference type="Pfam" id="PF01494"/>
    </source>
</evidence>
<feature type="domain" description="FAD-binding" evidence="8">
    <location>
        <begin position="5"/>
        <end position="345"/>
    </location>
</feature>
<keyword evidence="6" id="KW-0560">Oxidoreductase</keyword>
<gene>
    <name evidence="9" type="ORF">D1223_07585</name>
</gene>
<dbReference type="PRINTS" id="PR00420">
    <property type="entry name" value="RNGMNOXGNASE"/>
</dbReference>
<keyword evidence="4" id="KW-0285">Flavoprotein</keyword>
<dbReference type="Gene3D" id="3.50.50.60">
    <property type="entry name" value="FAD/NAD(P)-binding domain"/>
    <property type="match status" value="2"/>
</dbReference>
<organism evidence="9 10">
    <name type="scientific">Henriciella mobilis</name>
    <dbReference type="NCBI Taxonomy" id="2305467"/>
    <lineage>
        <taxon>Bacteria</taxon>
        <taxon>Pseudomonadati</taxon>
        <taxon>Pseudomonadota</taxon>
        <taxon>Alphaproteobacteria</taxon>
        <taxon>Hyphomonadales</taxon>
        <taxon>Hyphomonadaceae</taxon>
        <taxon>Henriciella</taxon>
    </lineage>
</organism>
<evidence type="ECO:0000256" key="4">
    <source>
        <dbReference type="ARBA" id="ARBA00022630"/>
    </source>
</evidence>
<comment type="pathway">
    <text evidence="2">Cofactor biosynthesis; ubiquinone biosynthesis.</text>
</comment>
<dbReference type="GO" id="GO:0071949">
    <property type="term" value="F:FAD binding"/>
    <property type="evidence" value="ECO:0007669"/>
    <property type="project" value="InterPro"/>
</dbReference>
<dbReference type="GO" id="GO:0006744">
    <property type="term" value="P:ubiquinone biosynthetic process"/>
    <property type="evidence" value="ECO:0007669"/>
    <property type="project" value="UniProtKB-UniPathway"/>
</dbReference>
<dbReference type="UniPathway" id="UPA00232"/>
<dbReference type="RefSeq" id="WP_119375795.1">
    <property type="nucleotide sequence ID" value="NZ_QWFX01000006.1"/>
</dbReference>
<dbReference type="SUPFAM" id="SSF51905">
    <property type="entry name" value="FAD/NAD(P)-binding domain"/>
    <property type="match status" value="1"/>
</dbReference>
<comment type="caution">
    <text evidence="9">The sequence shown here is derived from an EMBL/GenBank/DDBJ whole genome shotgun (WGS) entry which is preliminary data.</text>
</comment>
<dbReference type="Pfam" id="PF01494">
    <property type="entry name" value="FAD_binding_3"/>
    <property type="match status" value="1"/>
</dbReference>
<dbReference type="InterPro" id="IPR051205">
    <property type="entry name" value="UbiH/COQ6_monooxygenase"/>
</dbReference>
<dbReference type="InterPro" id="IPR010971">
    <property type="entry name" value="UbiH/COQ6"/>
</dbReference>
<accession>A0A399RJF5</accession>
<keyword evidence="7" id="KW-0503">Monooxygenase</keyword>
<name>A0A399RJF5_9PROT</name>
<evidence type="ECO:0000313" key="10">
    <source>
        <dbReference type="Proteomes" id="UP000266385"/>
    </source>
</evidence>
<dbReference type="NCBIfam" id="TIGR01988">
    <property type="entry name" value="Ubi-OHases"/>
    <property type="match status" value="1"/>
</dbReference>
<dbReference type="Proteomes" id="UP000266385">
    <property type="component" value="Unassembled WGS sequence"/>
</dbReference>
<dbReference type="GO" id="GO:0016705">
    <property type="term" value="F:oxidoreductase activity, acting on paired donors, with incorporation or reduction of molecular oxygen"/>
    <property type="evidence" value="ECO:0007669"/>
    <property type="project" value="InterPro"/>
</dbReference>
<evidence type="ECO:0000256" key="7">
    <source>
        <dbReference type="ARBA" id="ARBA00023033"/>
    </source>
</evidence>
<evidence type="ECO:0000313" key="9">
    <source>
        <dbReference type="EMBL" id="RIJ30484.1"/>
    </source>
</evidence>
<dbReference type="GO" id="GO:0004497">
    <property type="term" value="F:monooxygenase activity"/>
    <property type="evidence" value="ECO:0007669"/>
    <property type="project" value="UniProtKB-KW"/>
</dbReference>
<dbReference type="OrthoDB" id="9796623at2"/>
<dbReference type="InterPro" id="IPR036188">
    <property type="entry name" value="FAD/NAD-bd_sf"/>
</dbReference>
<keyword evidence="10" id="KW-1185">Reference proteome</keyword>